<dbReference type="STRING" id="408074.SAMN05660909_04469"/>
<dbReference type="InterPro" id="IPR034683">
    <property type="entry name" value="IspD/TarI"/>
</dbReference>
<dbReference type="AlphaFoldDB" id="A0A1H4FL32"/>
<dbReference type="GO" id="GO:0019288">
    <property type="term" value="P:isopentenyl diphosphate biosynthetic process, methylerythritol 4-phosphate pathway"/>
    <property type="evidence" value="ECO:0007669"/>
    <property type="project" value="UniProtKB-UniRule"/>
</dbReference>
<sequence length="244" mass="26723">MNTDLRAELSTRKSVFFLVMNYRKVAIIVAGGAGTRMQSATPKQFLELAGKPVLLHTVEAFAAAYDDMEIVLVVPEAHFAYVDTLLKPAPAVSRITVLGGGETRFHSVRNGLQKAENAVVFVHDGVRPLVSPSLIRSCYEAALAHGSAIPVVEMKDSIREVNGGMNKAVNRDHYKIIQTPQTFLSEILLPAFELPYDPLFTDEATVVERLGHRVHLVPGEESNIKITKPLDLTIAAALLKERGQ</sequence>
<evidence type="ECO:0000256" key="1">
    <source>
        <dbReference type="ARBA" id="ARBA00022679"/>
    </source>
</evidence>
<dbReference type="EMBL" id="FNRL01000025">
    <property type="protein sequence ID" value="SEA97520.1"/>
    <property type="molecule type" value="Genomic_DNA"/>
</dbReference>
<dbReference type="FunFam" id="3.90.550.10:FF:000003">
    <property type="entry name" value="2-C-methyl-D-erythritol 4-phosphate cytidylyltransferase"/>
    <property type="match status" value="1"/>
</dbReference>
<comment type="pathway">
    <text evidence="3">Isoprenoid biosynthesis; isopentenyl diphosphate biosynthesis via DXP pathway; isopentenyl diphosphate from 1-deoxy-D-xylulose 5-phosphate: step 2/6.</text>
</comment>
<keyword evidence="2 3" id="KW-0548">Nucleotidyltransferase</keyword>
<gene>
    <name evidence="3" type="primary">ispD</name>
    <name evidence="4" type="ORF">SAMN05660909_04469</name>
</gene>
<feature type="site" description="Positions MEP for the nucleophilic attack" evidence="3">
    <location>
        <position position="171"/>
    </location>
</feature>
<dbReference type="CDD" id="cd02516">
    <property type="entry name" value="CDP-ME_synthetase"/>
    <property type="match status" value="1"/>
</dbReference>
<evidence type="ECO:0000256" key="3">
    <source>
        <dbReference type="HAMAP-Rule" id="MF_00108"/>
    </source>
</evidence>
<dbReference type="GO" id="GO:0050518">
    <property type="term" value="F:2-C-methyl-D-erythritol 4-phosphate cytidylyltransferase activity"/>
    <property type="evidence" value="ECO:0007669"/>
    <property type="project" value="UniProtKB-UniRule"/>
</dbReference>
<evidence type="ECO:0000313" key="5">
    <source>
        <dbReference type="Proteomes" id="UP000199656"/>
    </source>
</evidence>
<dbReference type="InterPro" id="IPR029044">
    <property type="entry name" value="Nucleotide-diphossugar_trans"/>
</dbReference>
<dbReference type="PANTHER" id="PTHR32125">
    <property type="entry name" value="2-C-METHYL-D-ERYTHRITOL 4-PHOSPHATE CYTIDYLYLTRANSFERASE, CHLOROPLASTIC"/>
    <property type="match status" value="1"/>
</dbReference>
<proteinExistence type="inferred from homology"/>
<dbReference type="PANTHER" id="PTHR32125:SF4">
    <property type="entry name" value="2-C-METHYL-D-ERYTHRITOL 4-PHOSPHATE CYTIDYLYLTRANSFERASE, CHLOROPLASTIC"/>
    <property type="match status" value="1"/>
</dbReference>
<reference evidence="5" key="1">
    <citation type="submission" date="2016-10" db="EMBL/GenBank/DDBJ databases">
        <authorList>
            <person name="Varghese N."/>
            <person name="Submissions S."/>
        </authorList>
    </citation>
    <scope>NUCLEOTIDE SEQUENCE [LARGE SCALE GENOMIC DNA]</scope>
    <source>
        <strain evidence="5">DSM 23920</strain>
    </source>
</reference>
<dbReference type="NCBIfam" id="TIGR00453">
    <property type="entry name" value="ispD"/>
    <property type="match status" value="1"/>
</dbReference>
<comment type="catalytic activity">
    <reaction evidence="3">
        <text>2-C-methyl-D-erythritol 4-phosphate + CTP + H(+) = 4-CDP-2-C-methyl-D-erythritol + diphosphate</text>
        <dbReference type="Rhea" id="RHEA:13429"/>
        <dbReference type="ChEBI" id="CHEBI:15378"/>
        <dbReference type="ChEBI" id="CHEBI:33019"/>
        <dbReference type="ChEBI" id="CHEBI:37563"/>
        <dbReference type="ChEBI" id="CHEBI:57823"/>
        <dbReference type="ChEBI" id="CHEBI:58262"/>
        <dbReference type="EC" id="2.7.7.60"/>
    </reaction>
</comment>
<dbReference type="NCBIfam" id="NF001186">
    <property type="entry name" value="PRK00155.2-3"/>
    <property type="match status" value="1"/>
</dbReference>
<dbReference type="SUPFAM" id="SSF53448">
    <property type="entry name" value="Nucleotide-diphospho-sugar transferases"/>
    <property type="match status" value="1"/>
</dbReference>
<keyword evidence="3" id="KW-0414">Isoprene biosynthesis</keyword>
<feature type="site" description="Transition state stabilizer" evidence="3">
    <location>
        <position position="36"/>
    </location>
</feature>
<comment type="similarity">
    <text evidence="3">Belongs to the IspD/TarI cytidylyltransferase family. IspD subfamily.</text>
</comment>
<comment type="function">
    <text evidence="3">Catalyzes the formation of 4-diphosphocytidyl-2-C-methyl-D-erythritol from CTP and 2-C-methyl-D-erythritol 4-phosphate (MEP).</text>
</comment>
<dbReference type="InterPro" id="IPR050088">
    <property type="entry name" value="IspD/TarI_cytidylyltransf_bact"/>
</dbReference>
<feature type="site" description="Transition state stabilizer" evidence="3">
    <location>
        <position position="43"/>
    </location>
</feature>
<dbReference type="Gene3D" id="3.90.550.10">
    <property type="entry name" value="Spore Coat Polysaccharide Biosynthesis Protein SpsA, Chain A"/>
    <property type="match status" value="1"/>
</dbReference>
<dbReference type="EC" id="2.7.7.60" evidence="3"/>
<feature type="site" description="Positions MEP for the nucleophilic attack" evidence="3">
    <location>
        <position position="225"/>
    </location>
</feature>
<dbReference type="InterPro" id="IPR001228">
    <property type="entry name" value="IspD"/>
</dbReference>
<dbReference type="UniPathway" id="UPA00056">
    <property type="reaction ID" value="UER00093"/>
</dbReference>
<keyword evidence="1 3" id="KW-0808">Transferase</keyword>
<protein>
    <recommendedName>
        <fullName evidence="3">2-C-methyl-D-erythritol 4-phosphate cytidylyltransferase</fullName>
        <ecNumber evidence="3">2.7.7.60</ecNumber>
    </recommendedName>
    <alternativeName>
        <fullName evidence="3">4-diphosphocytidyl-2C-methyl-D-erythritol synthase</fullName>
    </alternativeName>
    <alternativeName>
        <fullName evidence="3">MEP cytidylyltransferase</fullName>
        <shortName evidence="3">MCT</shortName>
    </alternativeName>
</protein>
<dbReference type="HAMAP" id="MF_00108">
    <property type="entry name" value="IspD"/>
    <property type="match status" value="1"/>
</dbReference>
<evidence type="ECO:0000313" key="4">
    <source>
        <dbReference type="EMBL" id="SEA97520.1"/>
    </source>
</evidence>
<organism evidence="4 5">
    <name type="scientific">Chitinophaga terrae</name>
    <name type="common">ex Kim and Jung 2007</name>
    <dbReference type="NCBI Taxonomy" id="408074"/>
    <lineage>
        <taxon>Bacteria</taxon>
        <taxon>Pseudomonadati</taxon>
        <taxon>Bacteroidota</taxon>
        <taxon>Chitinophagia</taxon>
        <taxon>Chitinophagales</taxon>
        <taxon>Chitinophagaceae</taxon>
        <taxon>Chitinophaga</taxon>
    </lineage>
</organism>
<evidence type="ECO:0000256" key="2">
    <source>
        <dbReference type="ARBA" id="ARBA00022695"/>
    </source>
</evidence>
<dbReference type="Proteomes" id="UP000199656">
    <property type="component" value="Unassembled WGS sequence"/>
</dbReference>
<dbReference type="Pfam" id="PF01128">
    <property type="entry name" value="IspD"/>
    <property type="match status" value="1"/>
</dbReference>
<name>A0A1H4FL32_9BACT</name>
<accession>A0A1H4FL32</accession>
<keyword evidence="5" id="KW-1185">Reference proteome</keyword>